<feature type="region of interest" description="Disordered" evidence="1">
    <location>
        <begin position="38"/>
        <end position="61"/>
    </location>
</feature>
<accession>A0A7T7L2K3</accession>
<dbReference type="KEGG" id="slf:JEQ17_41095"/>
<dbReference type="RefSeq" id="WP_200399985.1">
    <property type="nucleotide sequence ID" value="NZ_CP066831.1"/>
</dbReference>
<evidence type="ECO:0000256" key="1">
    <source>
        <dbReference type="SAM" id="MobiDB-lite"/>
    </source>
</evidence>
<organism evidence="2 3">
    <name type="scientific">Streptomyces liliifuscus</name>
    <dbReference type="NCBI Taxonomy" id="2797636"/>
    <lineage>
        <taxon>Bacteria</taxon>
        <taxon>Bacillati</taxon>
        <taxon>Actinomycetota</taxon>
        <taxon>Actinomycetes</taxon>
        <taxon>Kitasatosporales</taxon>
        <taxon>Streptomycetaceae</taxon>
        <taxon>Streptomyces</taxon>
    </lineage>
</organism>
<proteinExistence type="predicted"/>
<evidence type="ECO:0000313" key="3">
    <source>
        <dbReference type="Proteomes" id="UP000595636"/>
    </source>
</evidence>
<gene>
    <name evidence="2" type="ORF">JEQ17_41095</name>
</gene>
<sequence>MNECQNCGAPGGYPYCSEGCRIAANPEDYPDYEDEPTISAADFGPLTDITDPWASDARNHR</sequence>
<reference evidence="2 3" key="1">
    <citation type="submission" date="2020-12" db="EMBL/GenBank/DDBJ databases">
        <title>A novel species.</title>
        <authorList>
            <person name="Li K."/>
        </authorList>
    </citation>
    <scope>NUCLEOTIDE SEQUENCE [LARGE SCALE GENOMIC DNA]</scope>
    <source>
        <strain evidence="2 3">ZYC-3</strain>
    </source>
</reference>
<dbReference type="AlphaFoldDB" id="A0A7T7L2K3"/>
<name>A0A7T7L2K3_9ACTN</name>
<dbReference type="Proteomes" id="UP000595636">
    <property type="component" value="Chromosome"/>
</dbReference>
<protein>
    <submittedName>
        <fullName evidence="2">Uncharacterized protein</fullName>
    </submittedName>
</protein>
<dbReference type="EMBL" id="CP066831">
    <property type="protein sequence ID" value="QQM45176.1"/>
    <property type="molecule type" value="Genomic_DNA"/>
</dbReference>
<keyword evidence="3" id="KW-1185">Reference proteome</keyword>
<evidence type="ECO:0000313" key="2">
    <source>
        <dbReference type="EMBL" id="QQM45176.1"/>
    </source>
</evidence>